<proteinExistence type="predicted"/>
<sequence>MAESLKGNLGLKSSPLAPTACKLSTQYLVLDHMTNHYNKIAKAKSAIDSKPPRSLTTSQKMRDRRNRELLISSPRPRQALSRSYSDLQRYQDIFNDEPEDEEERLVQSIMKTTLLDKPQGSNRATHGSASQQESHFNNSIMYKQAGDAHQGTRHSRPTSARSIHSARSIRSARSVQSGHSLTSMTSRVPISSHDPAKVTYQGDLLDKRPHLFTEPDKAFTPRTLKANHESKLKNSKWYNPPRVSRSASSNADDTKENAGRKPQPRTRKDKSDVSPDQDHQDDPQATAPLSESMLLDMTVRSRDGRHAQDGDHDVPRLAITMDQDHMNWLQDQASKAEVRQRSAGKLRSSLHSDDELHGRSSERRHSGLGDSVRLETAKNWFAVGSVTSQSSMATWISQRILEEDEEQKYLAFAREVTDDVRSRGICADSVLHRVFDNHIERKKHELDETRMRKVISDLKKDLGLSDLAYTPTTPSRKSSGRVNGSPAPSKVNGSVESSSTKDGSLSFPIIKDDMSTLEPLNVMSDMGTTLDSTSTIKFGQTGDMFSTINSLGEQEALEESNQQTDDSPLTATQALMQYQLSLTAEEANGDRSTSDATNSHTEPSHSSNGKQNHMGHPAKLARPATGERRTTADEDSASDASGVQRSGSSTVENLSRVKRRQRMQRTQDLDLSSSATSDQINSHSLSRHDTNNSDDTIIGHNGSLVNKSLKSSSHLEGSQDVNDDTDSVISSVSSQRPKAKPRLGRSQQPAIVESHQDVKVESHQDVKVDSHPGVKVDSHHGVTSDSSETDQVKQPDEDDGEIKEEYEDDYDDDYDADGDEGQGGSTHRTSDDDF</sequence>
<name>A0AAV2H9L3_LYMST</name>
<feature type="compositionally biased region" description="Polar residues" evidence="1">
    <location>
        <begin position="119"/>
        <end position="141"/>
    </location>
</feature>
<feature type="compositionally biased region" description="Basic and acidic residues" evidence="1">
    <location>
        <begin position="350"/>
        <end position="369"/>
    </location>
</feature>
<feature type="region of interest" description="Disordered" evidence="1">
    <location>
        <begin position="585"/>
        <end position="834"/>
    </location>
</feature>
<feature type="compositionally biased region" description="Basic and acidic residues" evidence="1">
    <location>
        <begin position="754"/>
        <end position="782"/>
    </location>
</feature>
<dbReference type="Proteomes" id="UP001497497">
    <property type="component" value="Unassembled WGS sequence"/>
</dbReference>
<feature type="region of interest" description="Disordered" evidence="1">
    <location>
        <begin position="332"/>
        <end position="369"/>
    </location>
</feature>
<feature type="compositionally biased region" description="Low complexity" evidence="1">
    <location>
        <begin position="159"/>
        <end position="174"/>
    </location>
</feature>
<organism evidence="2 3">
    <name type="scientific">Lymnaea stagnalis</name>
    <name type="common">Great pond snail</name>
    <name type="synonym">Helix stagnalis</name>
    <dbReference type="NCBI Taxonomy" id="6523"/>
    <lineage>
        <taxon>Eukaryota</taxon>
        <taxon>Metazoa</taxon>
        <taxon>Spiralia</taxon>
        <taxon>Lophotrochozoa</taxon>
        <taxon>Mollusca</taxon>
        <taxon>Gastropoda</taxon>
        <taxon>Heterobranchia</taxon>
        <taxon>Euthyneura</taxon>
        <taxon>Panpulmonata</taxon>
        <taxon>Hygrophila</taxon>
        <taxon>Lymnaeoidea</taxon>
        <taxon>Lymnaeidae</taxon>
        <taxon>Lymnaea</taxon>
    </lineage>
</organism>
<feature type="compositionally biased region" description="Polar residues" evidence="1">
    <location>
        <begin position="638"/>
        <end position="653"/>
    </location>
</feature>
<feature type="region of interest" description="Disordered" evidence="1">
    <location>
        <begin position="212"/>
        <end position="293"/>
    </location>
</feature>
<feature type="compositionally biased region" description="Acidic residues" evidence="1">
    <location>
        <begin position="796"/>
        <end position="820"/>
    </location>
</feature>
<dbReference type="AlphaFoldDB" id="A0AAV2H9L3"/>
<dbReference type="InterPro" id="IPR029357">
    <property type="entry name" value="SPATA7"/>
</dbReference>
<dbReference type="EMBL" id="CAXITT010000069">
    <property type="protein sequence ID" value="CAL1530404.1"/>
    <property type="molecule type" value="Genomic_DNA"/>
</dbReference>
<feature type="compositionally biased region" description="Polar residues" evidence="1">
    <location>
        <begin position="470"/>
        <end position="482"/>
    </location>
</feature>
<feature type="compositionally biased region" description="Polar residues" evidence="1">
    <location>
        <begin position="491"/>
        <end position="503"/>
    </location>
</feature>
<feature type="region of interest" description="Disordered" evidence="1">
    <location>
        <begin position="466"/>
        <end position="507"/>
    </location>
</feature>
<feature type="compositionally biased region" description="Basic and acidic residues" evidence="1">
    <location>
        <begin position="269"/>
        <end position="282"/>
    </location>
</feature>
<feature type="region of interest" description="Disordered" evidence="1">
    <location>
        <begin position="115"/>
        <end position="195"/>
    </location>
</feature>
<dbReference type="Pfam" id="PF15244">
    <property type="entry name" value="HSD3"/>
    <property type="match status" value="2"/>
</dbReference>
<dbReference type="PANTHER" id="PTHR14917">
    <property type="entry name" value="SPERMATOGENESIS-ASSOCIATED PROTEIN 7"/>
    <property type="match status" value="1"/>
</dbReference>
<dbReference type="PANTHER" id="PTHR14917:SF4">
    <property type="entry name" value="SPERMATOGENESIS-ASSOCIATED 7"/>
    <property type="match status" value="1"/>
</dbReference>
<feature type="compositionally biased region" description="Polar residues" evidence="1">
    <location>
        <begin position="594"/>
        <end position="611"/>
    </location>
</feature>
<evidence type="ECO:0000313" key="3">
    <source>
        <dbReference type="Proteomes" id="UP001497497"/>
    </source>
</evidence>
<comment type="caution">
    <text evidence="2">The sequence shown here is derived from an EMBL/GenBank/DDBJ whole genome shotgun (WGS) entry which is preliminary data.</text>
</comment>
<feature type="compositionally biased region" description="Polar residues" evidence="1">
    <location>
        <begin position="664"/>
        <end position="684"/>
    </location>
</feature>
<feature type="compositionally biased region" description="Polar residues" evidence="1">
    <location>
        <begin position="175"/>
        <end position="189"/>
    </location>
</feature>
<evidence type="ECO:0000313" key="2">
    <source>
        <dbReference type="EMBL" id="CAL1530404.1"/>
    </source>
</evidence>
<gene>
    <name evidence="2" type="ORF">GSLYS_00004537001</name>
</gene>
<keyword evidence="3" id="KW-1185">Reference proteome</keyword>
<feature type="compositionally biased region" description="Polar residues" evidence="1">
    <location>
        <begin position="703"/>
        <end position="716"/>
    </location>
</feature>
<accession>A0AAV2H9L3</accession>
<feature type="region of interest" description="Disordered" evidence="1">
    <location>
        <begin position="46"/>
        <end position="68"/>
    </location>
</feature>
<dbReference type="GO" id="GO:0000226">
    <property type="term" value="P:microtubule cytoskeleton organization"/>
    <property type="evidence" value="ECO:0007669"/>
    <property type="project" value="TreeGrafter"/>
</dbReference>
<dbReference type="GO" id="GO:0036064">
    <property type="term" value="C:ciliary basal body"/>
    <property type="evidence" value="ECO:0007669"/>
    <property type="project" value="TreeGrafter"/>
</dbReference>
<dbReference type="GO" id="GO:0005930">
    <property type="term" value="C:axoneme"/>
    <property type="evidence" value="ECO:0007669"/>
    <property type="project" value="TreeGrafter"/>
</dbReference>
<protein>
    <submittedName>
        <fullName evidence="2">Uncharacterized protein</fullName>
    </submittedName>
</protein>
<reference evidence="2 3" key="1">
    <citation type="submission" date="2024-04" db="EMBL/GenBank/DDBJ databases">
        <authorList>
            <consortium name="Genoscope - CEA"/>
            <person name="William W."/>
        </authorList>
    </citation>
    <scope>NUCLEOTIDE SEQUENCE [LARGE SCALE GENOMIC DNA]</scope>
</reference>
<evidence type="ECO:0000256" key="1">
    <source>
        <dbReference type="SAM" id="MobiDB-lite"/>
    </source>
</evidence>